<dbReference type="InterPro" id="IPR036388">
    <property type="entry name" value="WH-like_DNA-bd_sf"/>
</dbReference>
<feature type="domain" description="Fork-head" evidence="10">
    <location>
        <begin position="62"/>
        <end position="153"/>
    </location>
</feature>
<dbReference type="InterPro" id="IPR036390">
    <property type="entry name" value="WH_DNA-bd_sf"/>
</dbReference>
<dbReference type="SUPFAM" id="SSF46785">
    <property type="entry name" value="Winged helix' DNA-binding domain"/>
    <property type="match status" value="1"/>
</dbReference>
<dbReference type="PROSITE" id="PS50039">
    <property type="entry name" value="FORK_HEAD_3"/>
    <property type="match status" value="1"/>
</dbReference>
<proteinExistence type="evidence at transcript level"/>
<dbReference type="InterPro" id="IPR047393">
    <property type="entry name" value="FH_FOXJ2"/>
</dbReference>
<evidence type="ECO:0000256" key="6">
    <source>
        <dbReference type="ARBA" id="ARBA00055757"/>
    </source>
</evidence>
<dbReference type="PANTHER" id="PTHR46078">
    <property type="entry name" value="FORKHEAD BOX PROTEIN J2 FAMILY MEMBER"/>
    <property type="match status" value="1"/>
</dbReference>
<dbReference type="InterPro" id="IPR030456">
    <property type="entry name" value="TF_fork_head_CS_2"/>
</dbReference>
<dbReference type="PANTHER" id="PTHR46078:SF1">
    <property type="entry name" value="FORKHEAD BOX PROTEIN J2"/>
    <property type="match status" value="1"/>
</dbReference>
<keyword evidence="5 8" id="KW-0539">Nucleus</keyword>
<evidence type="ECO:0000256" key="9">
    <source>
        <dbReference type="SAM" id="MobiDB-lite"/>
    </source>
</evidence>
<feature type="region of interest" description="Disordered" evidence="9">
    <location>
        <begin position="283"/>
        <end position="333"/>
    </location>
</feature>
<comment type="function">
    <text evidence="6">Transcriptional activator.</text>
</comment>
<organism evidence="11">
    <name type="scientific">Andrias davidianus</name>
    <name type="common">Chinese giant salamander</name>
    <name type="synonym">Sieboldia davidiana</name>
    <dbReference type="NCBI Taxonomy" id="141262"/>
    <lineage>
        <taxon>Eukaryota</taxon>
        <taxon>Metazoa</taxon>
        <taxon>Chordata</taxon>
        <taxon>Craniata</taxon>
        <taxon>Vertebrata</taxon>
        <taxon>Euteleostomi</taxon>
        <taxon>Amphibia</taxon>
        <taxon>Batrachia</taxon>
        <taxon>Caudata</taxon>
        <taxon>Cryptobranchoidea</taxon>
        <taxon>Cryptobranchidae</taxon>
        <taxon>Andrias</taxon>
    </lineage>
</organism>
<dbReference type="GO" id="GO:0005634">
    <property type="term" value="C:nucleus"/>
    <property type="evidence" value="ECO:0007669"/>
    <property type="project" value="UniProtKB-SubCell"/>
</dbReference>
<sequence length="531" mass="58493">MASDLESSLTSIDWLPQLTLRATMEKGHAAQAHAGPRKGPGSPTDPNAILNKEEAAAHRDGKPPYSYANLITYAINSSSAKRMTLSEIYRWICENFPYYKNAGVGWKNSIRHNLSLNKCFRKVPRPRDDPGKGSYWTIDTCPKDDLTLPRRKRPYPDDEPSPDSLEQEVSKSPCSVAGSEVSLASEGTQQLSLDSTTPLQNYSQGAPGHMDVTSRGPADIPPPPYSASDNYKFSFSEINFQDLSCSFRSLYKSMLERSSTQQALSPLSGDMQPSNHSYCMYQQQGPPPGAPQLHTPNPGSCQGKGPGDNYGQGIQSLHPPMHQQSYHAHHQPMPPRTPANNVPMALPTDWCSNIDSLKESFKVVSSLDWSNIDLSQFSELMDSLRQAEQRNWSLDQHHIANLCDSLNHFLNHTGLMPNHTQAQSHAAAGACMPPTSSSCAMSSGKGEHGLNQVNSYGHSPASSIPCGQPSYTVLPGYPIQTSPTYSQQGHRMTHHQPLPPRAPAYSNHRNAMRYPSNSEEIHDDFDWDSIA</sequence>
<dbReference type="SMART" id="SM00339">
    <property type="entry name" value="FH"/>
    <property type="match status" value="1"/>
</dbReference>
<comment type="subcellular location">
    <subcellularLocation>
        <location evidence="1 8">Nucleus</location>
    </subcellularLocation>
</comment>
<dbReference type="GO" id="GO:0000981">
    <property type="term" value="F:DNA-binding transcription factor activity, RNA polymerase II-specific"/>
    <property type="evidence" value="ECO:0007669"/>
    <property type="project" value="TreeGrafter"/>
</dbReference>
<feature type="DNA-binding region" description="Fork-head" evidence="8">
    <location>
        <begin position="62"/>
        <end position="153"/>
    </location>
</feature>
<evidence type="ECO:0000313" key="11">
    <source>
        <dbReference type="EMBL" id="AUR44901.1"/>
    </source>
</evidence>
<dbReference type="AlphaFoldDB" id="A0A2I7MLF0"/>
<evidence type="ECO:0000256" key="5">
    <source>
        <dbReference type="ARBA" id="ARBA00023242"/>
    </source>
</evidence>
<dbReference type="InterPro" id="IPR018122">
    <property type="entry name" value="TF_fork_head_CS_1"/>
</dbReference>
<feature type="region of interest" description="Disordered" evidence="9">
    <location>
        <begin position="121"/>
        <end position="140"/>
    </location>
</feature>
<reference evidence="11" key="1">
    <citation type="submission" date="2017-01" db="EMBL/GenBank/DDBJ databases">
        <title>Identification and expression analysis of forkhead box gene family in Chinese giant salamander, Andrias davidianus.</title>
        <authorList>
            <person name="Hu Q.M."/>
            <person name="Xiao H.B."/>
            <person name="Tian H.F."/>
            <person name="Meng Y."/>
        </authorList>
    </citation>
    <scope>NUCLEOTIDE SEQUENCE</scope>
</reference>
<dbReference type="PROSITE" id="PS00657">
    <property type="entry name" value="FORK_HEAD_1"/>
    <property type="match status" value="1"/>
</dbReference>
<dbReference type="GO" id="GO:0000978">
    <property type="term" value="F:RNA polymerase II cis-regulatory region sequence-specific DNA binding"/>
    <property type="evidence" value="ECO:0007669"/>
    <property type="project" value="TreeGrafter"/>
</dbReference>
<evidence type="ECO:0000256" key="3">
    <source>
        <dbReference type="ARBA" id="ARBA00023125"/>
    </source>
</evidence>
<evidence type="ECO:0000259" key="10">
    <source>
        <dbReference type="PROSITE" id="PS50039"/>
    </source>
</evidence>
<dbReference type="InterPro" id="IPR001766">
    <property type="entry name" value="Fork_head_dom"/>
</dbReference>
<dbReference type="Pfam" id="PF00250">
    <property type="entry name" value="Forkhead"/>
    <property type="match status" value="1"/>
</dbReference>
<dbReference type="PROSITE" id="PS00658">
    <property type="entry name" value="FORK_HEAD_2"/>
    <property type="match status" value="1"/>
</dbReference>
<evidence type="ECO:0000256" key="2">
    <source>
        <dbReference type="ARBA" id="ARBA00023015"/>
    </source>
</evidence>
<evidence type="ECO:0000256" key="7">
    <source>
        <dbReference type="ARBA" id="ARBA00072743"/>
    </source>
</evidence>
<dbReference type="CDD" id="cd20051">
    <property type="entry name" value="FH_FOXJ2"/>
    <property type="match status" value="1"/>
</dbReference>
<evidence type="ECO:0000256" key="8">
    <source>
        <dbReference type="PROSITE-ProRule" id="PRU00089"/>
    </source>
</evidence>
<dbReference type="EMBL" id="KY421019">
    <property type="protein sequence ID" value="AUR44901.1"/>
    <property type="molecule type" value="mRNA"/>
</dbReference>
<accession>A0A2I7MLF0</accession>
<feature type="compositionally biased region" description="Polar residues" evidence="9">
    <location>
        <begin position="185"/>
        <end position="204"/>
    </location>
</feature>
<name>A0A2I7MLF0_ANDDA</name>
<protein>
    <recommendedName>
        <fullName evidence="7">Forkhead box protein J2</fullName>
    </recommendedName>
</protein>
<dbReference type="FunFam" id="1.10.10.10:FF:000088">
    <property type="entry name" value="Forkhead box protein J3"/>
    <property type="match status" value="1"/>
</dbReference>
<evidence type="ECO:0000256" key="1">
    <source>
        <dbReference type="ARBA" id="ARBA00004123"/>
    </source>
</evidence>
<keyword evidence="4" id="KW-0804">Transcription</keyword>
<dbReference type="InterPro" id="IPR045912">
    <property type="entry name" value="FOXJ2/3-like"/>
</dbReference>
<keyword evidence="3 8" id="KW-0238">DNA-binding</keyword>
<dbReference type="PRINTS" id="PR00053">
    <property type="entry name" value="FORKHEAD"/>
</dbReference>
<keyword evidence="2" id="KW-0805">Transcription regulation</keyword>
<evidence type="ECO:0000256" key="4">
    <source>
        <dbReference type="ARBA" id="ARBA00023163"/>
    </source>
</evidence>
<feature type="region of interest" description="Disordered" evidence="9">
    <location>
        <begin position="147"/>
        <end position="214"/>
    </location>
</feature>
<dbReference type="Gene3D" id="1.10.10.10">
    <property type="entry name" value="Winged helix-like DNA-binding domain superfamily/Winged helix DNA-binding domain"/>
    <property type="match status" value="1"/>
</dbReference>
<feature type="region of interest" description="Disordered" evidence="9">
    <location>
        <begin position="25"/>
        <end position="48"/>
    </location>
</feature>